<keyword evidence="2 5" id="KW-0479">Metal-binding</keyword>
<keyword evidence="3 6" id="KW-0223">Dioxygenase</keyword>
<dbReference type="PANTHER" id="PTHR10543:SF142">
    <property type="entry name" value="OS06G0162550 PROTEIN"/>
    <property type="match status" value="1"/>
</dbReference>
<dbReference type="GO" id="GO:0046872">
    <property type="term" value="F:metal ion binding"/>
    <property type="evidence" value="ECO:0007669"/>
    <property type="project" value="UniProtKB-KW"/>
</dbReference>
<keyword evidence="7" id="KW-1185">Reference proteome</keyword>
<evidence type="ECO:0000256" key="2">
    <source>
        <dbReference type="ARBA" id="ARBA00022723"/>
    </source>
</evidence>
<dbReference type="Proteomes" id="UP001180020">
    <property type="component" value="Unassembled WGS sequence"/>
</dbReference>
<dbReference type="EMBL" id="JAUJYO010000006">
    <property type="protein sequence ID" value="KAK1313863.1"/>
    <property type="molecule type" value="Genomic_DNA"/>
</dbReference>
<proteinExistence type="inferred from homology"/>
<evidence type="ECO:0000256" key="3">
    <source>
        <dbReference type="ARBA" id="ARBA00022964"/>
    </source>
</evidence>
<comment type="similarity">
    <text evidence="1">Belongs to the carotenoid oxygenase family.</text>
</comment>
<dbReference type="AlphaFoldDB" id="A0AAV9EM03"/>
<accession>A0AAV9EM03</accession>
<dbReference type="GO" id="GO:0009570">
    <property type="term" value="C:chloroplast stroma"/>
    <property type="evidence" value="ECO:0007669"/>
    <property type="project" value="TreeGrafter"/>
</dbReference>
<evidence type="ECO:0000313" key="6">
    <source>
        <dbReference type="EMBL" id="KAK1313863.1"/>
    </source>
</evidence>
<evidence type="ECO:0000256" key="1">
    <source>
        <dbReference type="ARBA" id="ARBA00006787"/>
    </source>
</evidence>
<dbReference type="PANTHER" id="PTHR10543">
    <property type="entry name" value="BETA-CAROTENE DIOXYGENASE"/>
    <property type="match status" value="1"/>
</dbReference>
<protein>
    <submittedName>
        <fullName evidence="6">Carotenoid 9,10(9',10')-cleavage dioxygenase</fullName>
    </submittedName>
</protein>
<name>A0AAV9EM03_ACOCL</name>
<reference evidence="6" key="2">
    <citation type="submission" date="2023-06" db="EMBL/GenBank/DDBJ databases">
        <authorList>
            <person name="Ma L."/>
            <person name="Liu K.-W."/>
            <person name="Li Z."/>
            <person name="Hsiao Y.-Y."/>
            <person name="Qi Y."/>
            <person name="Fu T."/>
            <person name="Tang G."/>
            <person name="Zhang D."/>
            <person name="Sun W.-H."/>
            <person name="Liu D.-K."/>
            <person name="Li Y."/>
            <person name="Chen G.-Z."/>
            <person name="Liu X.-D."/>
            <person name="Liao X.-Y."/>
            <person name="Jiang Y.-T."/>
            <person name="Yu X."/>
            <person name="Hao Y."/>
            <person name="Huang J."/>
            <person name="Zhao X.-W."/>
            <person name="Ke S."/>
            <person name="Chen Y.-Y."/>
            <person name="Wu W.-L."/>
            <person name="Hsu J.-L."/>
            <person name="Lin Y.-F."/>
            <person name="Huang M.-D."/>
            <person name="Li C.-Y."/>
            <person name="Huang L."/>
            <person name="Wang Z.-W."/>
            <person name="Zhao X."/>
            <person name="Zhong W.-Y."/>
            <person name="Peng D.-H."/>
            <person name="Ahmad S."/>
            <person name="Lan S."/>
            <person name="Zhang J.-S."/>
            <person name="Tsai W.-C."/>
            <person name="Van De Peer Y."/>
            <person name="Liu Z.-J."/>
        </authorList>
    </citation>
    <scope>NUCLEOTIDE SEQUENCE</scope>
    <source>
        <strain evidence="6">CP</strain>
        <tissue evidence="6">Leaves</tissue>
    </source>
</reference>
<dbReference type="InterPro" id="IPR004294">
    <property type="entry name" value="Carotenoid_Oase"/>
</dbReference>
<dbReference type="GO" id="GO:0016121">
    <property type="term" value="P:carotene catabolic process"/>
    <property type="evidence" value="ECO:0007669"/>
    <property type="project" value="TreeGrafter"/>
</dbReference>
<keyword evidence="4 5" id="KW-0408">Iron</keyword>
<dbReference type="Pfam" id="PF03055">
    <property type="entry name" value="RPE65"/>
    <property type="match status" value="1"/>
</dbReference>
<comment type="caution">
    <text evidence="6">The sequence shown here is derived from an EMBL/GenBank/DDBJ whole genome shotgun (WGS) entry which is preliminary data.</text>
</comment>
<gene>
    <name evidence="6" type="primary">CCD</name>
    <name evidence="6" type="ORF">QJS10_CPA06g00761</name>
</gene>
<evidence type="ECO:0000313" key="7">
    <source>
        <dbReference type="Proteomes" id="UP001180020"/>
    </source>
</evidence>
<organism evidence="6 7">
    <name type="scientific">Acorus calamus</name>
    <name type="common">Sweet flag</name>
    <dbReference type="NCBI Taxonomy" id="4465"/>
    <lineage>
        <taxon>Eukaryota</taxon>
        <taxon>Viridiplantae</taxon>
        <taxon>Streptophyta</taxon>
        <taxon>Embryophyta</taxon>
        <taxon>Tracheophyta</taxon>
        <taxon>Spermatophyta</taxon>
        <taxon>Magnoliopsida</taxon>
        <taxon>Liliopsida</taxon>
        <taxon>Acoraceae</taxon>
        <taxon>Acorus</taxon>
    </lineage>
</organism>
<evidence type="ECO:0000256" key="5">
    <source>
        <dbReference type="PIRSR" id="PIRSR604294-1"/>
    </source>
</evidence>
<dbReference type="GO" id="GO:0010436">
    <property type="term" value="F:carotenoid dioxygenase activity"/>
    <property type="evidence" value="ECO:0007669"/>
    <property type="project" value="TreeGrafter"/>
</dbReference>
<feature type="binding site" evidence="5">
    <location>
        <position position="155"/>
    </location>
    <ligand>
        <name>Fe cation</name>
        <dbReference type="ChEBI" id="CHEBI:24875"/>
        <note>catalytic</note>
    </ligand>
</feature>
<evidence type="ECO:0000256" key="4">
    <source>
        <dbReference type="ARBA" id="ARBA00023004"/>
    </source>
</evidence>
<reference evidence="6" key="1">
    <citation type="journal article" date="2023" name="Nat. Commun.">
        <title>Diploid and tetraploid genomes of Acorus and the evolution of monocots.</title>
        <authorList>
            <person name="Ma L."/>
            <person name="Liu K.W."/>
            <person name="Li Z."/>
            <person name="Hsiao Y.Y."/>
            <person name="Qi Y."/>
            <person name="Fu T."/>
            <person name="Tang G.D."/>
            <person name="Zhang D."/>
            <person name="Sun W.H."/>
            <person name="Liu D.K."/>
            <person name="Li Y."/>
            <person name="Chen G.Z."/>
            <person name="Liu X.D."/>
            <person name="Liao X.Y."/>
            <person name="Jiang Y.T."/>
            <person name="Yu X."/>
            <person name="Hao Y."/>
            <person name="Huang J."/>
            <person name="Zhao X.W."/>
            <person name="Ke S."/>
            <person name="Chen Y.Y."/>
            <person name="Wu W.L."/>
            <person name="Hsu J.L."/>
            <person name="Lin Y.F."/>
            <person name="Huang M.D."/>
            <person name="Li C.Y."/>
            <person name="Huang L."/>
            <person name="Wang Z.W."/>
            <person name="Zhao X."/>
            <person name="Zhong W.Y."/>
            <person name="Peng D.H."/>
            <person name="Ahmad S."/>
            <person name="Lan S."/>
            <person name="Zhang J.S."/>
            <person name="Tsai W.C."/>
            <person name="Van de Peer Y."/>
            <person name="Liu Z.J."/>
        </authorList>
    </citation>
    <scope>NUCLEOTIDE SEQUENCE</scope>
    <source>
        <strain evidence="6">CP</strain>
    </source>
</reference>
<sequence length="161" mass="18736">MRLTHLISRLGRFGISMDGIDLSIAILSYNIILDYPNRFGLDRLLADKHLRIQFFQTAGLPVFKMLAKLYFDERDEENKEVIKVEYHKLEENHYCSGVHFVERPGGVDEDDGWLISYIHDEKENVSKVYIVDAKKFTESPISKITLPHRVPYGFHGTYVCK</sequence>
<comment type="cofactor">
    <cofactor evidence="5">
        <name>Fe(2+)</name>
        <dbReference type="ChEBI" id="CHEBI:29033"/>
    </cofactor>
    <text evidence="5">Binds 1 Fe(2+) ion per subunit.</text>
</comment>
<keyword evidence="3 6" id="KW-0560">Oxidoreductase</keyword>